<proteinExistence type="predicted"/>
<organism evidence="5 6">
    <name type="scientific">Enterococcus pallens ATCC BAA-351</name>
    <dbReference type="NCBI Taxonomy" id="1158607"/>
    <lineage>
        <taxon>Bacteria</taxon>
        <taxon>Bacillati</taxon>
        <taxon>Bacillota</taxon>
        <taxon>Bacilli</taxon>
        <taxon>Lactobacillales</taxon>
        <taxon>Enterococcaceae</taxon>
        <taxon>Enterococcus</taxon>
    </lineage>
</organism>
<feature type="domain" description="HTH marR-type" evidence="4">
    <location>
        <begin position="1"/>
        <end position="151"/>
    </location>
</feature>
<keyword evidence="1" id="KW-0805">Transcription regulation</keyword>
<keyword evidence="3" id="KW-0804">Transcription</keyword>
<reference evidence="5 6" key="1">
    <citation type="submission" date="2013-02" db="EMBL/GenBank/DDBJ databases">
        <title>The Genome Sequence of Enterococcus pallens BAA-351.</title>
        <authorList>
            <consortium name="The Broad Institute Genome Sequencing Platform"/>
            <consortium name="The Broad Institute Genome Sequencing Center for Infectious Disease"/>
            <person name="Earl A.M."/>
            <person name="Gilmore M.S."/>
            <person name="Lebreton F."/>
            <person name="Walker B."/>
            <person name="Young S.K."/>
            <person name="Zeng Q."/>
            <person name="Gargeya S."/>
            <person name="Fitzgerald M."/>
            <person name="Haas B."/>
            <person name="Abouelleil A."/>
            <person name="Alvarado L."/>
            <person name="Arachchi H.M."/>
            <person name="Berlin A.M."/>
            <person name="Chapman S.B."/>
            <person name="Dewar J."/>
            <person name="Goldberg J."/>
            <person name="Griggs A."/>
            <person name="Gujja S."/>
            <person name="Hansen M."/>
            <person name="Howarth C."/>
            <person name="Imamovic A."/>
            <person name="Larimer J."/>
            <person name="McCowan C."/>
            <person name="Murphy C."/>
            <person name="Neiman D."/>
            <person name="Pearson M."/>
            <person name="Priest M."/>
            <person name="Roberts A."/>
            <person name="Saif S."/>
            <person name="Shea T."/>
            <person name="Sisk P."/>
            <person name="Sykes S."/>
            <person name="Wortman J."/>
            <person name="Nusbaum C."/>
            <person name="Birren B."/>
        </authorList>
    </citation>
    <scope>NUCLEOTIDE SEQUENCE [LARGE SCALE GENOMIC DNA]</scope>
    <source>
        <strain evidence="5 6">ATCC BAA-351</strain>
    </source>
</reference>
<dbReference type="PANTHER" id="PTHR42756:SF1">
    <property type="entry name" value="TRANSCRIPTIONAL REPRESSOR OF EMRAB OPERON"/>
    <property type="match status" value="1"/>
</dbReference>
<dbReference type="HOGENOM" id="CLU_083287_23_2_9"/>
<dbReference type="InterPro" id="IPR036390">
    <property type="entry name" value="WH_DNA-bd_sf"/>
</dbReference>
<dbReference type="GO" id="GO:0003677">
    <property type="term" value="F:DNA binding"/>
    <property type="evidence" value="ECO:0007669"/>
    <property type="project" value="UniProtKB-KW"/>
</dbReference>
<comment type="caution">
    <text evidence="5">The sequence shown here is derived from an EMBL/GenBank/DDBJ whole genome shotgun (WGS) entry which is preliminary data.</text>
</comment>
<dbReference type="PRINTS" id="PR00598">
    <property type="entry name" value="HTHMARR"/>
</dbReference>
<dbReference type="AlphaFoldDB" id="R2QDJ8"/>
<evidence type="ECO:0000313" key="6">
    <source>
        <dbReference type="Proteomes" id="UP000013782"/>
    </source>
</evidence>
<sequence length="152" mass="17211">MNQFPSKYQDSSDHSIGFSFIRVYNIWHRQIKTALAKIGLTHPQFVVIASLGYLAQFDQEITQVNIAGTSDIDVMTVSTIIKNLEKKQLVKRTASIKDTRAKSVQLTTEGTEIMIKAMEIVEEIDQQFFGQLGNEQAAFNQLLHRLSHIKAD</sequence>
<dbReference type="GO" id="GO:0003700">
    <property type="term" value="F:DNA-binding transcription factor activity"/>
    <property type="evidence" value="ECO:0007669"/>
    <property type="project" value="InterPro"/>
</dbReference>
<evidence type="ECO:0000256" key="2">
    <source>
        <dbReference type="ARBA" id="ARBA00023125"/>
    </source>
</evidence>
<dbReference type="SUPFAM" id="SSF46785">
    <property type="entry name" value="Winged helix' DNA-binding domain"/>
    <property type="match status" value="1"/>
</dbReference>
<dbReference type="PATRIC" id="fig|1158607.3.peg.2164"/>
<gene>
    <name evidence="5" type="ORF">UAU_02192</name>
</gene>
<dbReference type="EMBL" id="AJAQ01000015">
    <property type="protein sequence ID" value="EOH94457.1"/>
    <property type="molecule type" value="Genomic_DNA"/>
</dbReference>
<evidence type="ECO:0000256" key="3">
    <source>
        <dbReference type="ARBA" id="ARBA00023163"/>
    </source>
</evidence>
<dbReference type="SMART" id="SM00347">
    <property type="entry name" value="HTH_MARR"/>
    <property type="match status" value="1"/>
</dbReference>
<dbReference type="Pfam" id="PF01047">
    <property type="entry name" value="MarR"/>
    <property type="match status" value="1"/>
</dbReference>
<dbReference type="RefSeq" id="WP_010757183.1">
    <property type="nucleotide sequence ID" value="NZ_ASWD01000001.1"/>
</dbReference>
<dbReference type="InterPro" id="IPR036388">
    <property type="entry name" value="WH-like_DNA-bd_sf"/>
</dbReference>
<dbReference type="STRING" id="160454.RV10_GL001746"/>
<name>R2QDJ8_9ENTE</name>
<protein>
    <recommendedName>
        <fullName evidence="4">HTH marR-type domain-containing protein</fullName>
    </recommendedName>
</protein>
<evidence type="ECO:0000313" key="5">
    <source>
        <dbReference type="EMBL" id="EOH94457.1"/>
    </source>
</evidence>
<dbReference type="Gene3D" id="1.10.10.10">
    <property type="entry name" value="Winged helix-like DNA-binding domain superfamily/Winged helix DNA-binding domain"/>
    <property type="match status" value="1"/>
</dbReference>
<accession>R2QDJ8</accession>
<evidence type="ECO:0000259" key="4">
    <source>
        <dbReference type="PROSITE" id="PS50995"/>
    </source>
</evidence>
<evidence type="ECO:0000256" key="1">
    <source>
        <dbReference type="ARBA" id="ARBA00023015"/>
    </source>
</evidence>
<dbReference type="PROSITE" id="PS50995">
    <property type="entry name" value="HTH_MARR_2"/>
    <property type="match status" value="1"/>
</dbReference>
<dbReference type="PANTHER" id="PTHR42756">
    <property type="entry name" value="TRANSCRIPTIONAL REGULATOR, MARR"/>
    <property type="match status" value="1"/>
</dbReference>
<dbReference type="eggNOG" id="COG1846">
    <property type="taxonomic scope" value="Bacteria"/>
</dbReference>
<dbReference type="InterPro" id="IPR000835">
    <property type="entry name" value="HTH_MarR-typ"/>
</dbReference>
<dbReference type="Proteomes" id="UP000013782">
    <property type="component" value="Unassembled WGS sequence"/>
</dbReference>
<keyword evidence="2" id="KW-0238">DNA-binding</keyword>
<keyword evidence="6" id="KW-1185">Reference proteome</keyword>
<dbReference type="OrthoDB" id="9806864at2"/>